<keyword evidence="2" id="KW-1185">Reference proteome</keyword>
<organism evidence="1 2">
    <name type="scientific">Ilumatobacter fluminis</name>
    <dbReference type="NCBI Taxonomy" id="467091"/>
    <lineage>
        <taxon>Bacteria</taxon>
        <taxon>Bacillati</taxon>
        <taxon>Actinomycetota</taxon>
        <taxon>Acidimicrobiia</taxon>
        <taxon>Acidimicrobiales</taxon>
        <taxon>Ilumatobacteraceae</taxon>
        <taxon>Ilumatobacter</taxon>
    </lineage>
</organism>
<accession>A0A4R7I604</accession>
<protein>
    <submittedName>
        <fullName evidence="1">Uncharacterized protein</fullName>
    </submittedName>
</protein>
<name>A0A4R7I604_9ACTN</name>
<dbReference type="Proteomes" id="UP000294558">
    <property type="component" value="Unassembled WGS sequence"/>
</dbReference>
<sequence length="33" mass="3633">MPETVHRDVVVPTDRIDPAVRASAIERAESEVS</sequence>
<dbReference type="EMBL" id="SOAU01000001">
    <property type="protein sequence ID" value="TDT18449.1"/>
    <property type="molecule type" value="Genomic_DNA"/>
</dbReference>
<comment type="caution">
    <text evidence="1">The sequence shown here is derived from an EMBL/GenBank/DDBJ whole genome shotgun (WGS) entry which is preliminary data.</text>
</comment>
<evidence type="ECO:0000313" key="2">
    <source>
        <dbReference type="Proteomes" id="UP000294558"/>
    </source>
</evidence>
<evidence type="ECO:0000313" key="1">
    <source>
        <dbReference type="EMBL" id="TDT18449.1"/>
    </source>
</evidence>
<proteinExistence type="predicted"/>
<reference evidence="1 2" key="1">
    <citation type="submission" date="2019-03" db="EMBL/GenBank/DDBJ databases">
        <title>Sequencing the genomes of 1000 actinobacteria strains.</title>
        <authorList>
            <person name="Klenk H.-P."/>
        </authorList>
    </citation>
    <scope>NUCLEOTIDE SEQUENCE [LARGE SCALE GENOMIC DNA]</scope>
    <source>
        <strain evidence="1 2">DSM 18936</strain>
    </source>
</reference>
<dbReference type="AlphaFoldDB" id="A0A4R7I604"/>
<gene>
    <name evidence="1" type="ORF">BDK89_4069</name>
</gene>